<dbReference type="PANTHER" id="PTHR11550:SF0">
    <property type="entry name" value="CTP SYNTHASE-RELATED"/>
    <property type="match status" value="1"/>
</dbReference>
<evidence type="ECO:0000256" key="3">
    <source>
        <dbReference type="ARBA" id="ARBA00012291"/>
    </source>
</evidence>
<organism evidence="12 13">
    <name type="scientific">Mycoplasmopsis felifaucium</name>
    <dbReference type="NCBI Taxonomy" id="35768"/>
    <lineage>
        <taxon>Bacteria</taxon>
        <taxon>Bacillati</taxon>
        <taxon>Mycoplasmatota</taxon>
        <taxon>Mycoplasmoidales</taxon>
        <taxon>Metamycoplasmataceae</taxon>
        <taxon>Mycoplasmopsis</taxon>
    </lineage>
</organism>
<evidence type="ECO:0000256" key="5">
    <source>
        <dbReference type="ARBA" id="ARBA00022741"/>
    </source>
</evidence>
<dbReference type="Proteomes" id="UP001477443">
    <property type="component" value="Chromosome"/>
</dbReference>
<dbReference type="InterPro" id="IPR017456">
    <property type="entry name" value="CTP_synthase_N"/>
</dbReference>
<dbReference type="PANTHER" id="PTHR11550">
    <property type="entry name" value="CTP SYNTHASE"/>
    <property type="match status" value="1"/>
</dbReference>
<evidence type="ECO:0000259" key="11">
    <source>
        <dbReference type="Pfam" id="PF06418"/>
    </source>
</evidence>
<dbReference type="InterPro" id="IPR029062">
    <property type="entry name" value="Class_I_gatase-like"/>
</dbReference>
<name>A0ABZ2RPH9_9BACT</name>
<comment type="catalytic activity">
    <reaction evidence="9">
        <text>UTP + L-glutamine + ATP + H2O = CTP + L-glutamate + ADP + phosphate + 2 H(+)</text>
        <dbReference type="Rhea" id="RHEA:26426"/>
        <dbReference type="ChEBI" id="CHEBI:15377"/>
        <dbReference type="ChEBI" id="CHEBI:15378"/>
        <dbReference type="ChEBI" id="CHEBI:29985"/>
        <dbReference type="ChEBI" id="CHEBI:30616"/>
        <dbReference type="ChEBI" id="CHEBI:37563"/>
        <dbReference type="ChEBI" id="CHEBI:43474"/>
        <dbReference type="ChEBI" id="CHEBI:46398"/>
        <dbReference type="ChEBI" id="CHEBI:58359"/>
        <dbReference type="ChEBI" id="CHEBI:456216"/>
        <dbReference type="EC" id="6.3.4.2"/>
    </reaction>
</comment>
<keyword evidence="4 12" id="KW-0436">Ligase</keyword>
<feature type="domain" description="CTP synthase N-terminal" evidence="11">
    <location>
        <begin position="3"/>
        <end position="265"/>
    </location>
</feature>
<dbReference type="SUPFAM" id="SSF52317">
    <property type="entry name" value="Class I glutamine amidotransferase-like"/>
    <property type="match status" value="1"/>
</dbReference>
<dbReference type="GO" id="GO:0003883">
    <property type="term" value="F:CTP synthase activity"/>
    <property type="evidence" value="ECO:0007669"/>
    <property type="project" value="UniProtKB-EC"/>
</dbReference>
<keyword evidence="5" id="KW-0547">Nucleotide-binding</keyword>
<keyword evidence="8" id="KW-0665">Pyrimidine biosynthesis</keyword>
<dbReference type="NCBIfam" id="NF003792">
    <property type="entry name" value="PRK05380.1"/>
    <property type="match status" value="1"/>
</dbReference>
<dbReference type="Gene3D" id="3.40.50.880">
    <property type="match status" value="1"/>
</dbReference>
<keyword evidence="7" id="KW-0315">Glutamine amidotransferase</keyword>
<dbReference type="InterPro" id="IPR017926">
    <property type="entry name" value="GATASE"/>
</dbReference>
<accession>A0ABZ2RPH9</accession>
<sequence length="528" mass="59908">MTKFIFTTGGVLSGLGKGVTSASIGNLLKSQGFKVFALKLDPYLNIDPGLLSPIEHGEVYITNDGWKCDLDLGHYERFIDVDLSKNSNYTSGRIYNEIFKKEAKGFYNGKTIQIVPHVTDEIINIIESTAKKEKCDFMLIEIGGTVGDIESRAHIYAISQFALKHPKQVFFNHIAFVPYLSASKEYKSKPSQFSIAELRTFGINPNLLLLRSQGEIDESIINKVANASFLNSRNVISVPDKANVYEIPIYLYKQHLLSIIYDHFGIKKEINEDVLKPWVSFTNKYNQEKNNSLNIMMLGEDVALEDAYLSTITSLKIASVYANVKLNLIFKSIKDFKNSSLKDFIDENKIKGIMLLPGSTDNETFMDKVNLIGQIKVLNVPVLAYDDAFLATVANSVMKLNQNDLNIDLFNKKTTENSLFKTANKQLKIGSHTIKLINNTIIQNIYKTDEIRERFNIRFELNEKCLNNIILDDLIFNSYDAQIRVPQSCELKNHPFYLAVEYHPEFTTRVLKSNKIFDAFINACNSSK</sequence>
<evidence type="ECO:0000313" key="12">
    <source>
        <dbReference type="EMBL" id="WXL28892.1"/>
    </source>
</evidence>
<dbReference type="Pfam" id="PF06418">
    <property type="entry name" value="CTP_synth_N"/>
    <property type="match status" value="1"/>
</dbReference>
<evidence type="ECO:0000313" key="13">
    <source>
        <dbReference type="Proteomes" id="UP001477443"/>
    </source>
</evidence>
<evidence type="ECO:0000256" key="4">
    <source>
        <dbReference type="ARBA" id="ARBA00022598"/>
    </source>
</evidence>
<keyword evidence="6" id="KW-0067">ATP-binding</keyword>
<dbReference type="SUPFAM" id="SSF52540">
    <property type="entry name" value="P-loop containing nucleoside triphosphate hydrolases"/>
    <property type="match status" value="1"/>
</dbReference>
<evidence type="ECO:0000256" key="8">
    <source>
        <dbReference type="ARBA" id="ARBA00022975"/>
    </source>
</evidence>
<dbReference type="InterPro" id="IPR004468">
    <property type="entry name" value="CTP_synthase"/>
</dbReference>
<proteinExistence type="inferred from homology"/>
<evidence type="ECO:0000256" key="6">
    <source>
        <dbReference type="ARBA" id="ARBA00022840"/>
    </source>
</evidence>
<comment type="pathway">
    <text evidence="1">Pyrimidine metabolism; CTP biosynthesis via de novo pathway; CTP from UDP: step 2/2.</text>
</comment>
<evidence type="ECO:0000259" key="10">
    <source>
        <dbReference type="Pfam" id="PF00117"/>
    </source>
</evidence>
<keyword evidence="13" id="KW-1185">Reference proteome</keyword>
<dbReference type="Pfam" id="PF00117">
    <property type="entry name" value="GATase"/>
    <property type="match status" value="1"/>
</dbReference>
<protein>
    <recommendedName>
        <fullName evidence="3">CTP synthase (glutamine hydrolyzing)</fullName>
        <ecNumber evidence="3">6.3.4.2</ecNumber>
    </recommendedName>
</protein>
<reference evidence="12" key="1">
    <citation type="submission" date="2024-03" db="EMBL/GenBank/DDBJ databases">
        <title>Complete genome sequence of Mycoplasma felifaucium Z921 isolated from the trachea of a cheetah.</title>
        <authorList>
            <person name="Spergser J."/>
        </authorList>
    </citation>
    <scope>NUCLEOTIDE SEQUENCE [LARGE SCALE GENOMIC DNA]</scope>
    <source>
        <strain evidence="12">Z921</strain>
    </source>
</reference>
<dbReference type="InterPro" id="IPR027417">
    <property type="entry name" value="P-loop_NTPase"/>
</dbReference>
<gene>
    <name evidence="12" type="ORF">WG617_02555</name>
</gene>
<dbReference type="RefSeq" id="WP_338822446.1">
    <property type="nucleotide sequence ID" value="NZ_CP148067.1"/>
</dbReference>
<comment type="similarity">
    <text evidence="2">Belongs to the CTP synthase family.</text>
</comment>
<dbReference type="EMBL" id="CP148067">
    <property type="protein sequence ID" value="WXL28892.1"/>
    <property type="molecule type" value="Genomic_DNA"/>
</dbReference>
<evidence type="ECO:0000256" key="1">
    <source>
        <dbReference type="ARBA" id="ARBA00005171"/>
    </source>
</evidence>
<dbReference type="EC" id="6.3.4.2" evidence="3"/>
<evidence type="ECO:0000256" key="9">
    <source>
        <dbReference type="ARBA" id="ARBA00047781"/>
    </source>
</evidence>
<evidence type="ECO:0000256" key="7">
    <source>
        <dbReference type="ARBA" id="ARBA00022962"/>
    </source>
</evidence>
<evidence type="ECO:0000256" key="2">
    <source>
        <dbReference type="ARBA" id="ARBA00007533"/>
    </source>
</evidence>
<dbReference type="Gene3D" id="3.40.50.300">
    <property type="entry name" value="P-loop containing nucleotide triphosphate hydrolases"/>
    <property type="match status" value="1"/>
</dbReference>
<feature type="domain" description="Glutamine amidotransferase" evidence="10">
    <location>
        <begin position="306"/>
        <end position="522"/>
    </location>
</feature>